<feature type="domain" description="Myb-like" evidence="9">
    <location>
        <begin position="639"/>
        <end position="689"/>
    </location>
</feature>
<dbReference type="GO" id="GO:0016514">
    <property type="term" value="C:SWI/SNF complex"/>
    <property type="evidence" value="ECO:0007669"/>
    <property type="project" value="UniProtKB-ARBA"/>
</dbReference>
<dbReference type="InterPro" id="IPR009057">
    <property type="entry name" value="Homeodomain-like_sf"/>
</dbReference>
<evidence type="ECO:0000259" key="9">
    <source>
        <dbReference type="PROSITE" id="PS50090"/>
    </source>
</evidence>
<feature type="compositionally biased region" description="Polar residues" evidence="8">
    <location>
        <begin position="1189"/>
        <end position="1210"/>
    </location>
</feature>
<comment type="subcellular location">
    <subcellularLocation>
        <location evidence="1">Nucleus</location>
    </subcellularLocation>
</comment>
<keyword evidence="2" id="KW-0156">Chromatin regulator</keyword>
<dbReference type="OrthoDB" id="118550at2759"/>
<dbReference type="FunFam" id="1.10.10.10:FF:000020">
    <property type="entry name" value="SWI/SNF complex subunit SMARCC2 isoform c"/>
    <property type="match status" value="1"/>
</dbReference>
<dbReference type="FunFam" id="1.10.10.60:FF:000014">
    <property type="entry name" value="SWI/SNF complex subunit SMARCC2 isoform C"/>
    <property type="match status" value="1"/>
</dbReference>
<keyword evidence="5" id="KW-0539">Nucleus</keyword>
<dbReference type="STRING" id="400682.A0A1X7VDC9"/>
<dbReference type="Gene3D" id="1.10.10.10">
    <property type="entry name" value="Winged helix-like DNA-binding domain superfamily/Winged helix DNA-binding domain"/>
    <property type="match status" value="1"/>
</dbReference>
<dbReference type="Gene3D" id="3.40.50.10190">
    <property type="entry name" value="BRCT domain"/>
    <property type="match status" value="1"/>
</dbReference>
<feature type="coiled-coil region" evidence="7">
    <location>
        <begin position="891"/>
        <end position="922"/>
    </location>
</feature>
<feature type="compositionally biased region" description="Low complexity" evidence="8">
    <location>
        <begin position="404"/>
        <end position="444"/>
    </location>
</feature>
<evidence type="ECO:0000256" key="5">
    <source>
        <dbReference type="ARBA" id="ARBA00023242"/>
    </source>
</evidence>
<dbReference type="InterPro" id="IPR036420">
    <property type="entry name" value="BRCT_dom_sf"/>
</dbReference>
<sequence>MSLKKKTGGPDGKYYESTETIGKFETVRLWLLKNHKKYTQVDPPSNKSLAILTCSMLQFQEDAFGRHVNKPALMKLPVKLFDDFTTDGTLCNILAIAYKVKVEQSWRRFDFLIPSRMDRGLELFMTIHRDMAASKIWEPPKIYIPPTLPDAPRLMDLCKRHQGLVVSSENEATHIIMPGKRQEWRENDLFRPLEQRGKSMLIHWYQYPDSYDSIVSPSEVGLNSFPGILEPPSLKQWYVSHHWIEDSDKFNEWMNEEDYEMIMTNEGHWIEALPTNNLMKRTLSMAIGGGGGVANIPEESDSMESVKRDRTKRKRSASPSPGDTIKKRKRGTVTRRVKPIQDEDEDLTKDLPAPPPVPHVEEAPPTVNETEGMPPTLLLELPPTVQSSASPSVAPPTDPPPPNTVNNEPMETEQSLPPLSTTATATTDTSSSSQPPLTSNGVIGEEIKGGGREEQEKRILTTQEEVPGEDSAVRQVNKIIIPSYSSWFDYNSIHAIEKRSLPEFFNGRNKSKTPETYLAYRNFMVDSFRLNPTEYLSTTACRRNLAGDVGSILRIHGLLEQWGIINYGVEPSHSIGPPSTGHFNVMVDTPAGIQPVIAINKPTNKSATDQLLQMSDQTTDKVTDDITAGNFGLKNDMYANDSKTKPWSDQETLLLLEGLELFKDDWNKVAGHVTTRSQDECILHFLRLPIEDPYLEDTPGEKLGPLAYQPIPFSQQGNPVMSTVAFLASVVDPRVAAAAAKSALAEFSKIKDEARVATDEKKVEESKDSAGGGGESETKQDETKQQQNEDLKSSSRSPKPPAQENEAAKTNGESGGEEKPSTTSTSTSSTAKSFERPPSEGNTQTAAAAALAGAAVKARHLASIEERKIKSLVALLVETQMKKLEIKLRHFEELEAIMDREREALELQRQQLLGERQQFQRDQLKAAEMRALQSPTLQPQTPLLFPPPKITATALSSFPPPGTMGAPAFPQPSVTQHHKPAPDPLPMIPAPSTSTDAKQDSNTSTNEPLTNQPLTNEPITNEPITKEPITNEPITNEPASQDPISQEPTSQEPTSQGPTSQDTTSQEPEAFSLQPAKDDTVAVVPEATQEVVKEEERVQEVPDKQPEPAGSISAEDKEQISNINDIPDVIAPPDDMAMDTTPIGEVKSTDAHLDEPPVDLQPAEPIEDDVKNTLPPVEGTINNEEPIAESSSVTDLGSSAISDGVTPQPSTSDTTTTGNETSTTGNETSTTGNEASEGTATAEGMAQEEATAESAGGGEASAVNEGKEEPQAEEAMECETGGENKEASPQAEQ</sequence>
<dbReference type="PROSITE" id="PS52032">
    <property type="entry name" value="MARR_BRCT_CHROMO"/>
    <property type="match status" value="1"/>
</dbReference>
<evidence type="ECO:0008006" key="15">
    <source>
        <dbReference type="Google" id="ProtNLM"/>
    </source>
</evidence>
<dbReference type="SUPFAM" id="SSF46689">
    <property type="entry name" value="Homeodomain-like"/>
    <property type="match status" value="2"/>
</dbReference>
<feature type="compositionally biased region" description="Pro residues" evidence="8">
    <location>
        <begin position="393"/>
        <end position="403"/>
    </location>
</feature>
<dbReference type="Proteomes" id="UP000007879">
    <property type="component" value="Unassembled WGS sequence"/>
</dbReference>
<evidence type="ECO:0000259" key="10">
    <source>
        <dbReference type="PROSITE" id="PS50934"/>
    </source>
</evidence>
<reference evidence="14" key="1">
    <citation type="journal article" date="2010" name="Nature">
        <title>The Amphimedon queenslandica genome and the evolution of animal complexity.</title>
        <authorList>
            <person name="Srivastava M."/>
            <person name="Simakov O."/>
            <person name="Chapman J."/>
            <person name="Fahey B."/>
            <person name="Gauthier M.E."/>
            <person name="Mitros T."/>
            <person name="Richards G.S."/>
            <person name="Conaco C."/>
            <person name="Dacre M."/>
            <person name="Hellsten U."/>
            <person name="Larroux C."/>
            <person name="Putnam N.H."/>
            <person name="Stanke M."/>
            <person name="Adamska M."/>
            <person name="Darling A."/>
            <person name="Degnan S.M."/>
            <person name="Oakley T.H."/>
            <person name="Plachetzki D.C."/>
            <person name="Zhai Y."/>
            <person name="Adamski M."/>
            <person name="Calcino A."/>
            <person name="Cummins S.F."/>
            <person name="Goodstein D.M."/>
            <person name="Harris C."/>
            <person name="Jackson D.J."/>
            <person name="Leys S.P."/>
            <person name="Shu S."/>
            <person name="Woodcroft B.J."/>
            <person name="Vervoort M."/>
            <person name="Kosik K.S."/>
            <person name="Manning G."/>
            <person name="Degnan B.M."/>
            <person name="Rokhsar D.S."/>
        </authorList>
    </citation>
    <scope>NUCLEOTIDE SEQUENCE [LARGE SCALE GENOMIC DNA]</scope>
</reference>
<evidence type="ECO:0000313" key="14">
    <source>
        <dbReference type="Proteomes" id="UP000007879"/>
    </source>
</evidence>
<dbReference type="GO" id="GO:0048858">
    <property type="term" value="P:cell projection morphogenesis"/>
    <property type="evidence" value="ECO:0007669"/>
    <property type="project" value="TreeGrafter"/>
</dbReference>
<feature type="compositionally biased region" description="Low complexity" evidence="8">
    <location>
        <begin position="821"/>
        <end position="830"/>
    </location>
</feature>
<dbReference type="InterPro" id="IPR036388">
    <property type="entry name" value="WH-like_DNA-bd_sf"/>
</dbReference>
<dbReference type="PROSITE" id="PS51293">
    <property type="entry name" value="SANT"/>
    <property type="match status" value="1"/>
</dbReference>
<feature type="domain" description="SWIRM" evidence="10">
    <location>
        <begin position="479"/>
        <end position="576"/>
    </location>
</feature>
<dbReference type="InterPro" id="IPR049898">
    <property type="entry name" value="MARR_BRCT_CHROMO"/>
</dbReference>
<dbReference type="Pfam" id="PF04433">
    <property type="entry name" value="SWIRM"/>
    <property type="match status" value="1"/>
</dbReference>
<dbReference type="InterPro" id="IPR032451">
    <property type="entry name" value="SMARCC_C"/>
</dbReference>
<gene>
    <name evidence="13" type="primary">100632151</name>
</gene>
<dbReference type="EnsemblMetazoa" id="Aqu2.1.37522_001">
    <property type="protein sequence ID" value="Aqu2.1.37522_001"/>
    <property type="gene ID" value="Aqu2.1.37522"/>
</dbReference>
<protein>
    <recommendedName>
        <fullName evidence="15">SWI/SNF complex subunit SMARCC2</fullName>
    </recommendedName>
</protein>
<feature type="compositionally biased region" description="Basic and acidic residues" evidence="8">
    <location>
        <begin position="754"/>
        <end position="768"/>
    </location>
</feature>
<dbReference type="Pfam" id="PF00249">
    <property type="entry name" value="Myb_DNA-binding"/>
    <property type="match status" value="1"/>
</dbReference>
<feature type="compositionally biased region" description="Basic and acidic residues" evidence="8">
    <location>
        <begin position="445"/>
        <end position="456"/>
    </location>
</feature>
<organism evidence="13">
    <name type="scientific">Amphimedon queenslandica</name>
    <name type="common">Sponge</name>
    <dbReference type="NCBI Taxonomy" id="400682"/>
    <lineage>
        <taxon>Eukaryota</taxon>
        <taxon>Metazoa</taxon>
        <taxon>Porifera</taxon>
        <taxon>Demospongiae</taxon>
        <taxon>Heteroscleromorpha</taxon>
        <taxon>Haplosclerida</taxon>
        <taxon>Niphatidae</taxon>
        <taxon>Amphimedon</taxon>
    </lineage>
</organism>
<dbReference type="InterPro" id="IPR017884">
    <property type="entry name" value="SANT_dom"/>
</dbReference>
<feature type="domain" description="Chromo" evidence="12">
    <location>
        <begin position="1"/>
        <end position="283"/>
    </location>
</feature>
<dbReference type="InterPro" id="IPR007526">
    <property type="entry name" value="SWIRM"/>
</dbReference>
<feature type="compositionally biased region" description="Low complexity" evidence="8">
    <location>
        <begin position="1211"/>
        <end position="1234"/>
    </location>
</feature>
<dbReference type="KEGG" id="aqu:100632151"/>
<dbReference type="PANTHER" id="PTHR15381:SF1">
    <property type="entry name" value="CHONDROITIN SULFATE PROTEOGLYCAN 5"/>
    <property type="match status" value="1"/>
</dbReference>
<feature type="domain" description="SANT" evidence="11">
    <location>
        <begin position="642"/>
        <end position="693"/>
    </location>
</feature>
<evidence type="ECO:0000256" key="1">
    <source>
        <dbReference type="ARBA" id="ARBA00004123"/>
    </source>
</evidence>
<dbReference type="Gene3D" id="1.10.10.60">
    <property type="entry name" value="Homeodomain-like"/>
    <property type="match status" value="1"/>
</dbReference>
<keyword evidence="7" id="KW-0175">Coiled coil</keyword>
<name>A0A1X7VDC9_AMPQE</name>
<feature type="region of interest" description="Disordered" evidence="8">
    <location>
        <begin position="938"/>
        <end position="1293"/>
    </location>
</feature>
<dbReference type="PROSITE" id="PS50090">
    <property type="entry name" value="MYB_LIKE"/>
    <property type="match status" value="1"/>
</dbReference>
<dbReference type="Pfam" id="PF16498">
    <property type="entry name" value="SWIRM-assoc_3"/>
    <property type="match status" value="1"/>
</dbReference>
<evidence type="ECO:0000256" key="2">
    <source>
        <dbReference type="ARBA" id="ARBA00022853"/>
    </source>
</evidence>
<dbReference type="GO" id="GO:0045202">
    <property type="term" value="C:synapse"/>
    <property type="evidence" value="ECO:0007669"/>
    <property type="project" value="TreeGrafter"/>
</dbReference>
<feature type="region of interest" description="Disordered" evidence="8">
    <location>
        <begin position="292"/>
        <end position="456"/>
    </location>
</feature>
<dbReference type="InterPro" id="IPR001005">
    <property type="entry name" value="SANT/Myb"/>
</dbReference>
<dbReference type="GO" id="GO:0006325">
    <property type="term" value="P:chromatin organization"/>
    <property type="evidence" value="ECO:0007669"/>
    <property type="project" value="UniProtKB-KW"/>
</dbReference>
<dbReference type="Pfam" id="PF16496">
    <property type="entry name" value="SWIRM-assoc_2"/>
    <property type="match status" value="1"/>
</dbReference>
<dbReference type="InParanoid" id="A0A1X7VDC9"/>
<dbReference type="eggNOG" id="KOG1279">
    <property type="taxonomic scope" value="Eukaryota"/>
</dbReference>
<feature type="compositionally biased region" description="Low complexity" evidence="8">
    <location>
        <begin position="1248"/>
        <end position="1264"/>
    </location>
</feature>
<evidence type="ECO:0000259" key="11">
    <source>
        <dbReference type="PROSITE" id="PS51293"/>
    </source>
</evidence>
<feature type="compositionally biased region" description="Polar residues" evidence="8">
    <location>
        <begin position="1032"/>
        <end position="1067"/>
    </location>
</feature>
<keyword evidence="14" id="KW-1185">Reference proteome</keyword>
<keyword evidence="3" id="KW-0805">Transcription regulation</keyword>
<feature type="compositionally biased region" description="Basic and acidic residues" evidence="8">
    <location>
        <begin position="776"/>
        <end position="793"/>
    </location>
</feature>
<dbReference type="PANTHER" id="PTHR15381">
    <property type="entry name" value="CHONDROITIN SULFATE PROTEOGLYCAN 5 -RELATED"/>
    <property type="match status" value="1"/>
</dbReference>
<dbReference type="InterPro" id="IPR032448">
    <property type="entry name" value="SWIRM-assoc"/>
</dbReference>
<feature type="region of interest" description="Disordered" evidence="8">
    <location>
        <begin position="754"/>
        <end position="846"/>
    </location>
</feature>
<proteinExistence type="inferred from homology"/>
<evidence type="ECO:0000256" key="8">
    <source>
        <dbReference type="SAM" id="MobiDB-lite"/>
    </source>
</evidence>
<evidence type="ECO:0000256" key="4">
    <source>
        <dbReference type="ARBA" id="ARBA00023163"/>
    </source>
</evidence>
<accession>A0A1X7VDC9</accession>
<dbReference type="PROSITE" id="PS50934">
    <property type="entry name" value="SWIRM"/>
    <property type="match status" value="1"/>
</dbReference>
<reference evidence="13" key="2">
    <citation type="submission" date="2017-05" db="UniProtKB">
        <authorList>
            <consortium name="EnsemblMetazoa"/>
        </authorList>
    </citation>
    <scope>IDENTIFICATION</scope>
</reference>
<feature type="compositionally biased region" description="Basic residues" evidence="8">
    <location>
        <begin position="326"/>
        <end position="338"/>
    </location>
</feature>
<dbReference type="InterPro" id="IPR032450">
    <property type="entry name" value="SMARCC_N"/>
</dbReference>
<dbReference type="GO" id="GO:0006355">
    <property type="term" value="P:regulation of DNA-templated transcription"/>
    <property type="evidence" value="ECO:0007669"/>
    <property type="project" value="UniProtKB-ARBA"/>
</dbReference>
<evidence type="ECO:0000259" key="12">
    <source>
        <dbReference type="PROSITE" id="PS52032"/>
    </source>
</evidence>
<dbReference type="Pfam" id="PF16495">
    <property type="entry name" value="SWIRM-assoc_1"/>
    <property type="match status" value="1"/>
</dbReference>
<dbReference type="SMART" id="SM00717">
    <property type="entry name" value="SANT"/>
    <property type="match status" value="1"/>
</dbReference>
<feature type="compositionally biased region" description="Basic and acidic residues" evidence="8">
    <location>
        <begin position="1091"/>
        <end position="1106"/>
    </location>
</feature>
<comment type="similarity">
    <text evidence="6">Belongs to the SMARCC family.</text>
</comment>
<evidence type="ECO:0000256" key="6">
    <source>
        <dbReference type="ARBA" id="ARBA00049655"/>
    </source>
</evidence>
<feature type="compositionally biased region" description="Low complexity" evidence="8">
    <location>
        <begin position="363"/>
        <end position="392"/>
    </location>
</feature>
<dbReference type="EnsemblMetazoa" id="XM_019994092.1">
    <property type="protein sequence ID" value="XP_019849651.1"/>
    <property type="gene ID" value="LOC100632151"/>
</dbReference>
<dbReference type="SUPFAM" id="SSF52113">
    <property type="entry name" value="BRCT domain"/>
    <property type="match status" value="1"/>
</dbReference>
<feature type="compositionally biased region" description="Polar residues" evidence="8">
    <location>
        <begin position="992"/>
        <end position="1023"/>
    </location>
</feature>
<evidence type="ECO:0000256" key="7">
    <source>
        <dbReference type="SAM" id="Coils"/>
    </source>
</evidence>
<keyword evidence="4" id="KW-0804">Transcription</keyword>
<evidence type="ECO:0000256" key="3">
    <source>
        <dbReference type="ARBA" id="ARBA00023015"/>
    </source>
</evidence>
<evidence type="ECO:0000313" key="13">
    <source>
        <dbReference type="EnsemblMetazoa" id="Aqu2.1.37522_001"/>
    </source>
</evidence>